<protein>
    <submittedName>
        <fullName evidence="2">Uncharacterized protein</fullName>
    </submittedName>
</protein>
<evidence type="ECO:0000256" key="1">
    <source>
        <dbReference type="SAM" id="MobiDB-lite"/>
    </source>
</evidence>
<evidence type="ECO:0000313" key="2">
    <source>
        <dbReference type="EMBL" id="ERM03539.1"/>
    </source>
</evidence>
<dbReference type="EMBL" id="ASXJ01000009">
    <property type="protein sequence ID" value="ERM03539.1"/>
    <property type="molecule type" value="Genomic_DNA"/>
</dbReference>
<dbReference type="Proteomes" id="UP000016842">
    <property type="component" value="Unassembled WGS sequence"/>
</dbReference>
<sequence length="133" mass="14761">MGTDGRGIDRDPIKVRFSRQRLEQAFQNTHLDPAVIASLDGLVIAIMLRQIAPAPAGAGHPDQRFDKSAVVGTRTPPPFASSWNERLDSRPLFGTQPINIHDQPPKVSLESDLLPVGNPKSLNRHYSLERFIF</sequence>
<reference evidence="2 3" key="1">
    <citation type="journal article" date="2014" name="FEMS Microbiol. Lett.">
        <title>Genome sequencing analysis reveals virulence-related gene content of Ochrobactrum intermedium strain 229E, a urease-positive strain isolated from the human gastric niche.</title>
        <authorList>
            <person name="Kulkarni G.J."/>
            <person name="Shetty S."/>
            <person name="Dharne M.S."/>
            <person name="Shouche Y.S."/>
        </authorList>
    </citation>
    <scope>NUCLEOTIDE SEQUENCE [LARGE SCALE GENOMIC DNA]</scope>
    <source>
        <strain evidence="2 3">229E</strain>
    </source>
</reference>
<gene>
    <name evidence="2" type="ORF">Q644_01195</name>
</gene>
<name>U4VGY5_9HYPH</name>
<organism evidence="2 3">
    <name type="scientific">Brucella intermedia 229E</name>
    <dbReference type="NCBI Taxonomy" id="1337887"/>
    <lineage>
        <taxon>Bacteria</taxon>
        <taxon>Pseudomonadati</taxon>
        <taxon>Pseudomonadota</taxon>
        <taxon>Alphaproteobacteria</taxon>
        <taxon>Hyphomicrobiales</taxon>
        <taxon>Brucellaceae</taxon>
        <taxon>Brucella/Ochrobactrum group</taxon>
        <taxon>Brucella</taxon>
    </lineage>
</organism>
<comment type="caution">
    <text evidence="2">The sequence shown here is derived from an EMBL/GenBank/DDBJ whole genome shotgun (WGS) entry which is preliminary data.</text>
</comment>
<feature type="region of interest" description="Disordered" evidence="1">
    <location>
        <begin position="56"/>
        <end position="85"/>
    </location>
</feature>
<evidence type="ECO:0000313" key="3">
    <source>
        <dbReference type="Proteomes" id="UP000016842"/>
    </source>
</evidence>
<dbReference type="AlphaFoldDB" id="U4VGY5"/>
<proteinExistence type="predicted"/>
<accession>U4VGY5</accession>